<evidence type="ECO:0000256" key="10">
    <source>
        <dbReference type="ARBA" id="ARBA00023242"/>
    </source>
</evidence>
<evidence type="ECO:0000256" key="9">
    <source>
        <dbReference type="ARBA" id="ARBA00023204"/>
    </source>
</evidence>
<feature type="non-terminal residue" evidence="11">
    <location>
        <position position="1"/>
    </location>
</feature>
<evidence type="ECO:0000256" key="7">
    <source>
        <dbReference type="ARBA" id="ARBA00023054"/>
    </source>
</evidence>
<reference evidence="11 12" key="1">
    <citation type="submission" date="2021-06" db="EMBL/GenBank/DDBJ databases">
        <authorList>
            <person name="Palmer J.M."/>
        </authorList>
    </citation>
    <scope>NUCLEOTIDE SEQUENCE [LARGE SCALE GENOMIC DNA]</scope>
    <source>
        <strain evidence="11 12">XC_2019</strain>
        <tissue evidence="11">Muscle</tissue>
    </source>
</reference>
<dbReference type="PANTHER" id="PTHR19306">
    <property type="entry name" value="STRUCTURAL MAINTENANCE OF CHROMOSOMES 5,6 SMC5, SMC6"/>
    <property type="match status" value="1"/>
</dbReference>
<evidence type="ECO:0000256" key="1">
    <source>
        <dbReference type="ARBA" id="ARBA00004123"/>
    </source>
</evidence>
<organism evidence="11 12">
    <name type="scientific">Xenoophorus captivus</name>
    <dbReference type="NCBI Taxonomy" id="1517983"/>
    <lineage>
        <taxon>Eukaryota</taxon>
        <taxon>Metazoa</taxon>
        <taxon>Chordata</taxon>
        <taxon>Craniata</taxon>
        <taxon>Vertebrata</taxon>
        <taxon>Euteleostomi</taxon>
        <taxon>Actinopterygii</taxon>
        <taxon>Neopterygii</taxon>
        <taxon>Teleostei</taxon>
        <taxon>Neoteleostei</taxon>
        <taxon>Acanthomorphata</taxon>
        <taxon>Ovalentaria</taxon>
        <taxon>Atherinomorphae</taxon>
        <taxon>Cyprinodontiformes</taxon>
        <taxon>Goodeidae</taxon>
        <taxon>Xenoophorus</taxon>
    </lineage>
</organism>
<evidence type="ECO:0000256" key="5">
    <source>
        <dbReference type="ARBA" id="ARBA00022763"/>
    </source>
</evidence>
<evidence type="ECO:0000256" key="4">
    <source>
        <dbReference type="ARBA" id="ARBA00022741"/>
    </source>
</evidence>
<keyword evidence="4" id="KW-0547">Nucleotide-binding</keyword>
<keyword evidence="8" id="KW-0233">DNA recombination</keyword>
<comment type="subcellular location">
    <subcellularLocation>
        <location evidence="2">Chromosome</location>
    </subcellularLocation>
    <subcellularLocation>
        <location evidence="1">Nucleus</location>
    </subcellularLocation>
</comment>
<keyword evidence="5" id="KW-0227">DNA damage</keyword>
<gene>
    <name evidence="11" type="ORF">XENOCAPTIV_005773</name>
</gene>
<protein>
    <submittedName>
        <fullName evidence="11">Uncharacterized protein</fullName>
    </submittedName>
</protein>
<accession>A0ABV0S9U2</accession>
<keyword evidence="10" id="KW-0539">Nucleus</keyword>
<keyword evidence="3" id="KW-0158">Chromosome</keyword>
<keyword evidence="7" id="KW-0175">Coiled coil</keyword>
<proteinExistence type="predicted"/>
<keyword evidence="6" id="KW-0067">ATP-binding</keyword>
<evidence type="ECO:0000313" key="11">
    <source>
        <dbReference type="EMBL" id="MEQ2217335.1"/>
    </source>
</evidence>
<dbReference type="EMBL" id="JAHRIN010075783">
    <property type="protein sequence ID" value="MEQ2217335.1"/>
    <property type="molecule type" value="Genomic_DNA"/>
</dbReference>
<evidence type="ECO:0000256" key="3">
    <source>
        <dbReference type="ARBA" id="ARBA00022454"/>
    </source>
</evidence>
<sequence length="114" mass="12716">LKRKNQLFASRSNKLKRFGDHVPDLIAAINEACAAGHFIKKPIGPIGACISLKDPTLAVSVECCLRSFMKAFCCDNYKDESVLQGLMSRFYPKGNRPQIIVSPFSDKLYNVHGR</sequence>
<keyword evidence="12" id="KW-1185">Reference proteome</keyword>
<dbReference type="Proteomes" id="UP001434883">
    <property type="component" value="Unassembled WGS sequence"/>
</dbReference>
<evidence type="ECO:0000256" key="6">
    <source>
        <dbReference type="ARBA" id="ARBA00022840"/>
    </source>
</evidence>
<keyword evidence="9" id="KW-0234">DNA repair</keyword>
<dbReference type="PANTHER" id="PTHR19306:SF8">
    <property type="entry name" value="STRUCTURAL MAINTENANCE OF CHROMOSOMES PROTEIN 6 ISOFORM X4"/>
    <property type="match status" value="1"/>
</dbReference>
<name>A0ABV0S9U2_9TELE</name>
<evidence type="ECO:0000313" key="12">
    <source>
        <dbReference type="Proteomes" id="UP001434883"/>
    </source>
</evidence>
<comment type="caution">
    <text evidence="11">The sequence shown here is derived from an EMBL/GenBank/DDBJ whole genome shotgun (WGS) entry which is preliminary data.</text>
</comment>
<evidence type="ECO:0000256" key="8">
    <source>
        <dbReference type="ARBA" id="ARBA00023172"/>
    </source>
</evidence>
<evidence type="ECO:0000256" key="2">
    <source>
        <dbReference type="ARBA" id="ARBA00004286"/>
    </source>
</evidence>